<sequence>MPIDLVRADAAAVTATVDLVAQVTDQSLPTPCAGWDLGALVTHMTEQHGIFAAAAQGGPVADELSYPAAAALVLRAFAEPGVLDRPFRLPEFPSAFPGRVAIGFHLVDYVVHGWDVAVSLGVPYAVDPDILALTLPIAWAVPSGGSPAFAPALAVPPGTAPLDEILLRLGRDPAIKLPA</sequence>
<dbReference type="NCBIfam" id="TIGR03086">
    <property type="entry name" value="TIGR03086 family metal-binding protein"/>
    <property type="match status" value="1"/>
</dbReference>
<dbReference type="NCBIfam" id="TIGR03083">
    <property type="entry name" value="maleylpyruvate isomerase family mycothiol-dependent enzyme"/>
    <property type="match status" value="1"/>
</dbReference>
<dbReference type="RefSeq" id="WP_203727999.1">
    <property type="nucleotide sequence ID" value="NZ_BAAATX010000001.1"/>
</dbReference>
<dbReference type="EMBL" id="BOML01000030">
    <property type="protein sequence ID" value="GIE02241.1"/>
    <property type="molecule type" value="Genomic_DNA"/>
</dbReference>
<organism evidence="2 3">
    <name type="scientific">Paractinoplanes durhamensis</name>
    <dbReference type="NCBI Taxonomy" id="113563"/>
    <lineage>
        <taxon>Bacteria</taxon>
        <taxon>Bacillati</taxon>
        <taxon>Actinomycetota</taxon>
        <taxon>Actinomycetes</taxon>
        <taxon>Micromonosporales</taxon>
        <taxon>Micromonosporaceae</taxon>
        <taxon>Paractinoplanes</taxon>
    </lineage>
</organism>
<accession>A0ABQ3YXG3</accession>
<reference evidence="2 3" key="1">
    <citation type="submission" date="2021-01" db="EMBL/GenBank/DDBJ databases">
        <title>Whole genome shotgun sequence of Actinoplanes durhamensis NBRC 14914.</title>
        <authorList>
            <person name="Komaki H."/>
            <person name="Tamura T."/>
        </authorList>
    </citation>
    <scope>NUCLEOTIDE SEQUENCE [LARGE SCALE GENOMIC DNA]</scope>
    <source>
        <strain evidence="2 3">NBRC 14914</strain>
    </source>
</reference>
<evidence type="ECO:0000313" key="3">
    <source>
        <dbReference type="Proteomes" id="UP000637628"/>
    </source>
</evidence>
<proteinExistence type="predicted"/>
<evidence type="ECO:0000313" key="2">
    <source>
        <dbReference type="EMBL" id="GIE02241.1"/>
    </source>
</evidence>
<name>A0ABQ3YXG3_9ACTN</name>
<dbReference type="InterPro" id="IPR017520">
    <property type="entry name" value="CHP03086"/>
</dbReference>
<feature type="domain" description="Mycothiol-dependent maleylpyruvate isomerase metal-binding" evidence="1">
    <location>
        <begin position="11"/>
        <end position="71"/>
    </location>
</feature>
<dbReference type="SUPFAM" id="SSF109854">
    <property type="entry name" value="DinB/YfiT-like putative metalloenzymes"/>
    <property type="match status" value="1"/>
</dbReference>
<dbReference type="Pfam" id="PF11716">
    <property type="entry name" value="MDMPI_N"/>
    <property type="match status" value="1"/>
</dbReference>
<comment type="caution">
    <text evidence="2">The sequence shown here is derived from an EMBL/GenBank/DDBJ whole genome shotgun (WGS) entry which is preliminary data.</text>
</comment>
<keyword evidence="3" id="KW-1185">Reference proteome</keyword>
<evidence type="ECO:0000259" key="1">
    <source>
        <dbReference type="Pfam" id="PF11716"/>
    </source>
</evidence>
<protein>
    <submittedName>
        <fullName evidence="2">TIGR03086 family protein</fullName>
    </submittedName>
</protein>
<gene>
    <name evidence="2" type="ORF">Adu01nite_35910</name>
</gene>
<dbReference type="InterPro" id="IPR017517">
    <property type="entry name" value="Maleyloyr_isom"/>
</dbReference>
<dbReference type="InterPro" id="IPR024344">
    <property type="entry name" value="MDMPI_metal-binding"/>
</dbReference>
<dbReference type="Proteomes" id="UP000637628">
    <property type="component" value="Unassembled WGS sequence"/>
</dbReference>
<dbReference type="InterPro" id="IPR034660">
    <property type="entry name" value="DinB/YfiT-like"/>
</dbReference>